<protein>
    <submittedName>
        <fullName evidence="2">Uncharacterized protein</fullName>
    </submittedName>
</protein>
<reference evidence="2" key="7">
    <citation type="journal article" date="2017" name="Sci. Rep.">
        <title>Genomic features, phylogenetic relationships, and comparative genomics of Elizabethkingia anophelis strain EM361-97 isolated in Taiwan.</title>
        <authorList>
            <person name="Lin J.N."/>
            <person name="Lai C.H."/>
            <person name="Yang C.H."/>
            <person name="Huang Y.H."/>
            <person name="Lin H.H."/>
        </authorList>
    </citation>
    <scope>NUCLEOTIDE SEQUENCE</scope>
</reference>
<dbReference type="AlphaFoldDB" id="A0A455ZH92"/>
<gene>
    <name evidence="1" type="primary">ICEEaIII(13)_0422_60051_59929</name>
</gene>
<reference evidence="2" key="8">
    <citation type="journal article" date="2018" name="J. ISSAAS">
        <title>In Silico Identification of Three Types of Integrative and Conjugative Elements (ICEs) in Elizabethkingia anophelis Strains Isolated from Around the World.</title>
        <authorList>
            <person name="Xu J."/>
            <person name="Pei D."/>
            <person name="Nicholson A."/>
            <person name="Lan Y."/>
            <person name="Xia Q."/>
        </authorList>
    </citation>
    <scope>NUCLEOTIDE SEQUENCE</scope>
</reference>
<reference evidence="2" key="3">
    <citation type="journal article" date="2016" name="Genome Announc.">
        <title>Complete Genome Sequences of Four Strains from the 2015-2016 Elizabethkingia anophelis Outbreak.</title>
        <authorList>
            <person name="Nicholson A.C."/>
            <person name="Whitney A.M."/>
            <person name="Emery B.D."/>
            <person name="Bell M.E."/>
            <person name="Gartin J.T."/>
            <person name="Humrighouse B.W."/>
            <person name="Loparev V.N."/>
            <person name="Batra D."/>
            <person name="Sheth M."/>
            <person name="Rowe L.A."/>
            <person name="Juieng P."/>
            <person name="Knipe K."/>
            <person name="Gulvik C."/>
            <person name="McQuiston J.R."/>
        </authorList>
    </citation>
    <scope>NUCLEOTIDE SEQUENCE</scope>
</reference>
<name>A0A455ZH92_9FLAO</name>
<dbReference type="EMBL" id="BK010616">
    <property type="protein sequence ID" value="DAC76148.1"/>
    <property type="molecule type" value="Genomic_DNA"/>
</dbReference>
<organism evidence="2">
    <name type="scientific">Elizabethkingia anophelis</name>
    <dbReference type="NCBI Taxonomy" id="1117645"/>
    <lineage>
        <taxon>Bacteria</taxon>
        <taxon>Pseudomonadati</taxon>
        <taxon>Bacteroidota</taxon>
        <taxon>Flavobacteriia</taxon>
        <taxon>Flavobacteriales</taxon>
        <taxon>Weeksellaceae</taxon>
        <taxon>Elizabethkingia</taxon>
    </lineage>
</organism>
<reference evidence="2" key="2">
    <citation type="journal article" date="2014" name="PLoS ONE">
        <title>Insights from the genome annotation of Elizabethkingia anophelis from the malaria vector Anopheles gambiae.</title>
        <authorList>
            <person name="Kukutla P."/>
            <person name="Lindberg B.G."/>
            <person name="Pei D."/>
            <person name="Rayl M."/>
            <person name="Yu W."/>
            <person name="Steritz M."/>
            <person name="Faye I."/>
            <person name="Xu J."/>
        </authorList>
    </citation>
    <scope>NUCLEOTIDE SEQUENCE</scope>
</reference>
<accession>A0A455ZH92</accession>
<reference evidence="2" key="1">
    <citation type="journal article" date="2014" name="Genome Biol. Evol.">
        <title>Comparative genomic analysis of malaria mosquito vector-associated novel pathogen Elizabethkingia anophelis.</title>
        <authorList>
            <person name="Teo J."/>
            <person name="Tan S.Y."/>
            <person name="Liu Y."/>
            <person name="Tay M."/>
            <person name="Ding Y."/>
            <person name="Li Y."/>
            <person name="Kjelleberg S."/>
            <person name="Givskov M."/>
            <person name="Lin R.T."/>
            <person name="Yang L."/>
        </authorList>
    </citation>
    <scope>NUCLEOTIDE SEQUENCE</scope>
</reference>
<sequence>MEACISSVSNFINNNRINRRWGSVGKYSENIKNNKKDEII</sequence>
<evidence type="ECO:0000313" key="2">
    <source>
        <dbReference type="EMBL" id="DAC76148.1"/>
    </source>
</evidence>
<dbReference type="EMBL" id="BK010615">
    <property type="protein sequence ID" value="DAC76085.1"/>
    <property type="molecule type" value="Genomic_DNA"/>
</dbReference>
<reference evidence="2" key="4">
    <citation type="journal article" date="2016" name="Sci. Rep.">
        <title>Genomic epidemiology and global diversity of the emerging bacterial pathogen Elizabethkingia anophelis.</title>
        <authorList>
            <person name="Breurec S."/>
            <person name="Criscuolo A."/>
            <person name="Diancourt L."/>
            <person name="Rendueles O."/>
            <person name="Vandenbogaert M."/>
            <person name="Passet V."/>
            <person name="Caro V."/>
            <person name="Rocha E.P."/>
            <person name="Touchon M."/>
            <person name="Brisse S."/>
        </authorList>
    </citation>
    <scope>NUCLEOTIDE SEQUENCE</scope>
</reference>
<evidence type="ECO:0000313" key="1">
    <source>
        <dbReference type="EMBL" id="DAC76085.1"/>
    </source>
</evidence>
<reference evidence="2" key="5">
    <citation type="journal article" date="2017" name="Genome Announc.">
        <title>Complete Circularized Genome Sequences of Four Strains of Elizabethkingia anophelis, Including Two Novel Strains Isolated from Wild-Caught Anopheles sinensis.</title>
        <authorList>
            <person name="Pei D."/>
            <person name="Nicholson A.C."/>
            <person name="Jiang J."/>
            <person name="Chen H."/>
            <person name="Whitney A.M."/>
            <person name="Villarma A."/>
            <person name="Bell M."/>
            <person name="Humrighouse B."/>
            <person name="Rowe L.A."/>
            <person name="Sheth M."/>
            <person name="Batra D."/>
            <person name="Juieng P."/>
            <person name="Loparev V.N."/>
            <person name="McQuiston J.R."/>
            <person name="Lan Y."/>
            <person name="Ma Y."/>
            <person name="Xu J."/>
        </authorList>
    </citation>
    <scope>NUCLEOTIDE SEQUENCE</scope>
</reference>
<proteinExistence type="predicted"/>
<reference evidence="2" key="6">
    <citation type="journal article" date="2017" name="Nat. Commun.">
        <title>Evolutionary dynamics and genomic features of the Elizabethkingia anophelis 2015 to 2016 Wisconsin outbreak strain.</title>
        <authorList>
            <person name="Perrin A."/>
            <person name="Larsonneur E."/>
            <person name="Nicholson A.C."/>
            <person name="Edwards D.J."/>
            <person name="Gundlach K.M."/>
            <person name="Whitney A.M."/>
            <person name="Gulvik C.A."/>
            <person name="Bell M.E."/>
            <person name="Rendueles O."/>
            <person name="Cury J."/>
            <person name="Hugon P."/>
            <person name="Clermont D."/>
            <person name="Enouf V."/>
            <person name="Loparev V."/>
            <person name="Juieng P."/>
            <person name="Monson T."/>
            <person name="Warshauer D."/>
            <person name="Elbadawi L.I."/>
            <person name="Walters M.S."/>
            <person name="Crist M.B."/>
            <person name="Noble-Wang J."/>
            <person name="Borlaug G."/>
            <person name="Rocha E.P.C."/>
            <person name="Criscuolo A."/>
            <person name="Touchon M."/>
            <person name="Davis J.P."/>
            <person name="Holt K.E."/>
            <person name="McQuiston J.R."/>
            <person name="Brisse S."/>
        </authorList>
    </citation>
    <scope>NUCLEOTIDE SEQUENCE</scope>
</reference>